<evidence type="ECO:0000256" key="1">
    <source>
        <dbReference type="SAM" id="Phobius"/>
    </source>
</evidence>
<proteinExistence type="predicted"/>
<dbReference type="GeneID" id="39596225"/>
<reference evidence="2 3" key="1">
    <citation type="journal article" date="2018" name="Front. Microbiol.">
        <title>Genomic and genetic insights into a cosmopolitan fungus, Paecilomyces variotii (Eurotiales).</title>
        <authorList>
            <person name="Urquhart A.S."/>
            <person name="Mondo S.J."/>
            <person name="Makela M.R."/>
            <person name="Hane J.K."/>
            <person name="Wiebenga A."/>
            <person name="He G."/>
            <person name="Mihaltcheva S."/>
            <person name="Pangilinan J."/>
            <person name="Lipzen A."/>
            <person name="Barry K."/>
            <person name="de Vries R.P."/>
            <person name="Grigoriev I.V."/>
            <person name="Idnurm A."/>
        </authorList>
    </citation>
    <scope>NUCLEOTIDE SEQUENCE [LARGE SCALE GENOMIC DNA]</scope>
    <source>
        <strain evidence="2 3">CBS 101075</strain>
    </source>
</reference>
<evidence type="ECO:0008006" key="4">
    <source>
        <dbReference type="Google" id="ProtNLM"/>
    </source>
</evidence>
<evidence type="ECO:0000313" key="2">
    <source>
        <dbReference type="EMBL" id="RWQ95178.1"/>
    </source>
</evidence>
<accession>A0A443HTN8</accession>
<keyword evidence="1" id="KW-1133">Transmembrane helix</keyword>
<dbReference type="EMBL" id="RCNU01000006">
    <property type="protein sequence ID" value="RWQ95178.1"/>
    <property type="molecule type" value="Genomic_DNA"/>
</dbReference>
<keyword evidence="1" id="KW-0812">Transmembrane</keyword>
<comment type="caution">
    <text evidence="2">The sequence shown here is derived from an EMBL/GenBank/DDBJ whole genome shotgun (WGS) entry which is preliminary data.</text>
</comment>
<dbReference type="VEuPathDB" id="FungiDB:C8Q69DRAFT_284595"/>
<protein>
    <recommendedName>
        <fullName evidence="4">Integral membrane protein</fullName>
    </recommendedName>
</protein>
<dbReference type="Proteomes" id="UP000283841">
    <property type="component" value="Unassembled WGS sequence"/>
</dbReference>
<sequence>MVSAVRGYQINTAVFALLSAGHTHLAREWTSNVQFKNLPKTIQAYARAGWYQGSVFFLIMSLVNYRWSKTNTGRLTDPIDKAIAALNILLLWASAVWYKKNGIKQATVAVGVSGLLQAYAAFVARE</sequence>
<gene>
    <name evidence="2" type="ORF">C8Q69DRAFT_284595</name>
</gene>
<feature type="transmembrane region" description="Helical" evidence="1">
    <location>
        <begin position="79"/>
        <end position="97"/>
    </location>
</feature>
<dbReference type="RefSeq" id="XP_028484823.1">
    <property type="nucleotide sequence ID" value="XM_028626948.1"/>
</dbReference>
<name>A0A443HTN8_BYSSP</name>
<organism evidence="2 3">
    <name type="scientific">Byssochlamys spectabilis</name>
    <name type="common">Paecilomyces variotii</name>
    <dbReference type="NCBI Taxonomy" id="264951"/>
    <lineage>
        <taxon>Eukaryota</taxon>
        <taxon>Fungi</taxon>
        <taxon>Dikarya</taxon>
        <taxon>Ascomycota</taxon>
        <taxon>Pezizomycotina</taxon>
        <taxon>Eurotiomycetes</taxon>
        <taxon>Eurotiomycetidae</taxon>
        <taxon>Eurotiales</taxon>
        <taxon>Thermoascaceae</taxon>
        <taxon>Paecilomyces</taxon>
    </lineage>
</organism>
<keyword evidence="1" id="KW-0472">Membrane</keyword>
<dbReference type="AlphaFoldDB" id="A0A443HTN8"/>
<feature type="transmembrane region" description="Helical" evidence="1">
    <location>
        <begin position="49"/>
        <end position="67"/>
    </location>
</feature>
<dbReference type="STRING" id="264951.A0A443HTN8"/>
<keyword evidence="3" id="KW-1185">Reference proteome</keyword>
<evidence type="ECO:0000313" key="3">
    <source>
        <dbReference type="Proteomes" id="UP000283841"/>
    </source>
</evidence>